<keyword evidence="3" id="KW-1185">Reference proteome</keyword>
<dbReference type="Proteomes" id="UP000239772">
    <property type="component" value="Unassembled WGS sequence"/>
</dbReference>
<dbReference type="OrthoDB" id="8159747at2"/>
<feature type="signal peptide" evidence="1">
    <location>
        <begin position="1"/>
        <end position="27"/>
    </location>
</feature>
<dbReference type="RefSeq" id="WP_106337978.1">
    <property type="nucleotide sequence ID" value="NZ_PVZS01000017.1"/>
</dbReference>
<protein>
    <submittedName>
        <fullName evidence="2">Uncharacterized protein</fullName>
    </submittedName>
</protein>
<keyword evidence="1" id="KW-0732">Signal</keyword>
<evidence type="ECO:0000313" key="2">
    <source>
        <dbReference type="EMBL" id="PSC04071.1"/>
    </source>
</evidence>
<name>A0A2T1HQZ0_9HYPH</name>
<dbReference type="EMBL" id="PVZS01000017">
    <property type="protein sequence ID" value="PSC04071.1"/>
    <property type="molecule type" value="Genomic_DNA"/>
</dbReference>
<sequence length="133" mass="14381">MPIHPLSSATMAFVALAISGASVSAQAVVQHRVRPGGSFTIGMTLLDSQCRPVQPIPVFVASRPRQGRLTSFSGTDIQRDHPNPACNGRPGPALFFRYTAPRDFIGQDRFAVGCRRSPPSDCRPFTMNVTVAR</sequence>
<reference evidence="3" key="1">
    <citation type="submission" date="2018-03" db="EMBL/GenBank/DDBJ databases">
        <authorList>
            <person name="Sun L."/>
            <person name="Liu H."/>
            <person name="Chen W."/>
            <person name="Huang K."/>
            <person name="Liu W."/>
            <person name="Gao X."/>
        </authorList>
    </citation>
    <scope>NUCLEOTIDE SEQUENCE [LARGE SCALE GENOMIC DNA]</scope>
    <source>
        <strain evidence="3">SH9</strain>
    </source>
</reference>
<organism evidence="2 3">
    <name type="scientific">Alsobacter soli</name>
    <dbReference type="NCBI Taxonomy" id="2109933"/>
    <lineage>
        <taxon>Bacteria</taxon>
        <taxon>Pseudomonadati</taxon>
        <taxon>Pseudomonadota</taxon>
        <taxon>Alphaproteobacteria</taxon>
        <taxon>Hyphomicrobiales</taxon>
        <taxon>Alsobacteraceae</taxon>
        <taxon>Alsobacter</taxon>
    </lineage>
</organism>
<proteinExistence type="predicted"/>
<gene>
    <name evidence="2" type="ORF">SLNSH_15805</name>
</gene>
<accession>A0A2T1HQZ0</accession>
<evidence type="ECO:0000256" key="1">
    <source>
        <dbReference type="SAM" id="SignalP"/>
    </source>
</evidence>
<dbReference type="AlphaFoldDB" id="A0A2T1HQZ0"/>
<comment type="caution">
    <text evidence="2">The sequence shown here is derived from an EMBL/GenBank/DDBJ whole genome shotgun (WGS) entry which is preliminary data.</text>
</comment>
<evidence type="ECO:0000313" key="3">
    <source>
        <dbReference type="Proteomes" id="UP000239772"/>
    </source>
</evidence>
<feature type="chain" id="PRO_5015524085" evidence="1">
    <location>
        <begin position="28"/>
        <end position="133"/>
    </location>
</feature>